<dbReference type="Gene3D" id="3.40.50.460">
    <property type="entry name" value="Phosphofructokinase domain"/>
    <property type="match status" value="1"/>
</dbReference>
<reference evidence="7" key="2">
    <citation type="journal article" date="2014" name="ISME J.">
        <title>Microbial stratification in low pH oxic and suboxic macroscopic growths along an acid mine drainage.</title>
        <authorList>
            <person name="Mendez-Garcia C."/>
            <person name="Mesa V."/>
            <person name="Sprenger R.R."/>
            <person name="Richter M."/>
            <person name="Diez M.S."/>
            <person name="Solano J."/>
            <person name="Bargiela R."/>
            <person name="Golyshina O.V."/>
            <person name="Manteca A."/>
            <person name="Ramos J.L."/>
            <person name="Gallego J.R."/>
            <person name="Llorente I."/>
            <person name="Martins Dos Santos V.A."/>
            <person name="Jensen O.N."/>
            <person name="Pelaez A.I."/>
            <person name="Sanchez J."/>
            <person name="Ferrer M."/>
        </authorList>
    </citation>
    <scope>NUCLEOTIDE SEQUENCE</scope>
</reference>
<dbReference type="InterPro" id="IPR011404">
    <property type="entry name" value="PPi-PFK"/>
</dbReference>
<evidence type="ECO:0000313" key="7">
    <source>
        <dbReference type="EMBL" id="EQD77187.1"/>
    </source>
</evidence>
<evidence type="ECO:0000256" key="4">
    <source>
        <dbReference type="ARBA" id="ARBA00022777"/>
    </source>
</evidence>
<evidence type="ECO:0000256" key="1">
    <source>
        <dbReference type="ARBA" id="ARBA00001946"/>
    </source>
</evidence>
<dbReference type="GO" id="GO:0003872">
    <property type="term" value="F:6-phosphofructokinase activity"/>
    <property type="evidence" value="ECO:0007669"/>
    <property type="project" value="InterPro"/>
</dbReference>
<dbReference type="GO" id="GO:0046872">
    <property type="term" value="F:metal ion binding"/>
    <property type="evidence" value="ECO:0007669"/>
    <property type="project" value="UniProtKB-KW"/>
</dbReference>
<reference evidence="7" key="1">
    <citation type="submission" date="2013-08" db="EMBL/GenBank/DDBJ databases">
        <authorList>
            <person name="Mendez C."/>
            <person name="Richter M."/>
            <person name="Ferrer M."/>
            <person name="Sanchez J."/>
        </authorList>
    </citation>
    <scope>NUCLEOTIDE SEQUENCE</scope>
</reference>
<dbReference type="Pfam" id="PF00365">
    <property type="entry name" value="PFK"/>
    <property type="match status" value="1"/>
</dbReference>
<protein>
    <submittedName>
        <fullName evidence="7">6-phosphofructokinase</fullName>
    </submittedName>
</protein>
<dbReference type="InterPro" id="IPR035966">
    <property type="entry name" value="PKF_sf"/>
</dbReference>
<dbReference type="SUPFAM" id="SSF53784">
    <property type="entry name" value="Phosphofructokinase"/>
    <property type="match status" value="1"/>
</dbReference>
<dbReference type="InterPro" id="IPR022953">
    <property type="entry name" value="ATP_PFK"/>
</dbReference>
<keyword evidence="2" id="KW-0808">Transferase</keyword>
<dbReference type="EMBL" id="AUZY01000850">
    <property type="protein sequence ID" value="EQD77187.1"/>
    <property type="molecule type" value="Genomic_DNA"/>
</dbReference>
<evidence type="ECO:0000259" key="6">
    <source>
        <dbReference type="Pfam" id="PF00365"/>
    </source>
</evidence>
<feature type="domain" description="Phosphofructokinase" evidence="6">
    <location>
        <begin position="9"/>
        <end position="296"/>
    </location>
</feature>
<dbReference type="PIRSF" id="PIRSF036483">
    <property type="entry name" value="PFK_XF0274"/>
    <property type="match status" value="1"/>
</dbReference>
<dbReference type="PANTHER" id="PTHR45770">
    <property type="entry name" value="ATP-DEPENDENT 6-PHOSPHOFRUCTOKINASE 1"/>
    <property type="match status" value="1"/>
</dbReference>
<dbReference type="InterPro" id="IPR000023">
    <property type="entry name" value="Phosphofructokinase_dom"/>
</dbReference>
<comment type="caution">
    <text evidence="7">The sequence shown here is derived from an EMBL/GenBank/DDBJ whole genome shotgun (WGS) entry which is preliminary data.</text>
</comment>
<dbReference type="GO" id="GO:0006002">
    <property type="term" value="P:fructose 6-phosphate metabolic process"/>
    <property type="evidence" value="ECO:0007669"/>
    <property type="project" value="InterPro"/>
</dbReference>
<dbReference type="UniPathway" id="UPA00109">
    <property type="reaction ID" value="UER00182"/>
</dbReference>
<dbReference type="NCBIfam" id="NF010675">
    <property type="entry name" value="PRK14072.1"/>
    <property type="match status" value="1"/>
</dbReference>
<name>T1C5B3_9ZZZZ</name>
<dbReference type="PRINTS" id="PR00476">
    <property type="entry name" value="PHFRCTKINASE"/>
</dbReference>
<accession>T1C5B3</accession>
<keyword evidence="3" id="KW-0479">Metal-binding</keyword>
<evidence type="ECO:0000256" key="3">
    <source>
        <dbReference type="ARBA" id="ARBA00022723"/>
    </source>
</evidence>
<sequence>MPKKTGRMNILYAQSGGVTAVINATAWAVIDAARKTSGRLGRVLVGRDGIVGVLEERLIDTAKITSAARARLRMTPAGAFGSCRFKLGPPETDPARYRRILEVFEAHGIGYFFYNGGGDSQDTAQKIASFSNAEGYPLKVIGLPKTIDNDLYGTDFSPGYGSVAKYIAVSTLEASLDVASMSSTSTKVFILEVMGRHAGWIAAASALGQRRPDDPPHLILFPERVFDPEDFIARVRQTVDSVGFCVVVASEGIRGANGRFIAEGSGTDAFGHAQLGGVAPALAGLIGTRLGYKHHWAAADYLQRAARHLASKTDFEAAVAVGRAAVRLAREGRGEVMVTLERLPGAPPHFRTGSTPLEEVANRERTLPDDFMRADGYGINRRGRLYLAPLIAGEAYPPYRAGVPDYLRLNPTFVKKRLPPFVAR</sequence>
<gene>
    <name evidence="7" type="ORF">B1B_01201</name>
</gene>
<dbReference type="HAMAP" id="MF_01978">
    <property type="entry name" value="Phosphofructokinase_II_B2"/>
    <property type="match status" value="1"/>
</dbReference>
<keyword evidence="4 7" id="KW-0418">Kinase</keyword>
<evidence type="ECO:0000256" key="2">
    <source>
        <dbReference type="ARBA" id="ARBA00022679"/>
    </source>
</evidence>
<evidence type="ECO:0000256" key="5">
    <source>
        <dbReference type="ARBA" id="ARBA00022842"/>
    </source>
</evidence>
<proteinExistence type="inferred from homology"/>
<comment type="cofactor">
    <cofactor evidence="1">
        <name>Mg(2+)</name>
        <dbReference type="ChEBI" id="CHEBI:18420"/>
    </cofactor>
</comment>
<keyword evidence="5" id="KW-0460">Magnesium</keyword>
<organism evidence="7">
    <name type="scientific">mine drainage metagenome</name>
    <dbReference type="NCBI Taxonomy" id="410659"/>
    <lineage>
        <taxon>unclassified sequences</taxon>
        <taxon>metagenomes</taxon>
        <taxon>ecological metagenomes</taxon>
    </lineage>
</organism>
<dbReference type="Gene3D" id="3.40.50.450">
    <property type="match status" value="1"/>
</dbReference>
<dbReference type="GO" id="GO:0047334">
    <property type="term" value="F:diphosphate-fructose-6-phosphate 1-phosphotransferase activity"/>
    <property type="evidence" value="ECO:0007669"/>
    <property type="project" value="InterPro"/>
</dbReference>
<dbReference type="InterPro" id="IPR050929">
    <property type="entry name" value="PFKA"/>
</dbReference>
<dbReference type="AlphaFoldDB" id="T1C5B3"/>